<accession>A0A9X3ZHS5</accession>
<reference evidence="2" key="1">
    <citation type="submission" date="2022-11" db="EMBL/GenBank/DDBJ databases">
        <title>Draft genome sequence of Hoeflea poritis E7-10 and Hoeflea prorocentri PM5-8, separated from scleractinian coral Porites lutea and marine dinoflagellate.</title>
        <authorList>
            <person name="Zhang G."/>
            <person name="Wei Q."/>
            <person name="Cai L."/>
        </authorList>
    </citation>
    <scope>NUCLEOTIDE SEQUENCE</scope>
    <source>
        <strain evidence="2">PM5-8</strain>
    </source>
</reference>
<keyword evidence="3" id="KW-1185">Reference proteome</keyword>
<dbReference type="CDD" id="cd06588">
    <property type="entry name" value="PhnB_like"/>
    <property type="match status" value="1"/>
</dbReference>
<evidence type="ECO:0000313" key="3">
    <source>
        <dbReference type="Proteomes" id="UP001151234"/>
    </source>
</evidence>
<evidence type="ECO:0000313" key="2">
    <source>
        <dbReference type="EMBL" id="MDA5398936.1"/>
    </source>
</evidence>
<dbReference type="SUPFAM" id="SSF54593">
    <property type="entry name" value="Glyoxalase/Bleomycin resistance protein/Dihydroxybiphenyl dioxygenase"/>
    <property type="match status" value="1"/>
</dbReference>
<dbReference type="PANTHER" id="PTHR33990">
    <property type="entry name" value="PROTEIN YJDN-RELATED"/>
    <property type="match status" value="1"/>
</dbReference>
<protein>
    <submittedName>
        <fullName evidence="2">VOC family protein</fullName>
    </submittedName>
</protein>
<gene>
    <name evidence="2" type="ORF">OQ273_10170</name>
</gene>
<dbReference type="InterPro" id="IPR029068">
    <property type="entry name" value="Glyas_Bleomycin-R_OHBP_Dase"/>
</dbReference>
<dbReference type="AlphaFoldDB" id="A0A9X3ZHS5"/>
<dbReference type="Pfam" id="PF06983">
    <property type="entry name" value="3-dmu-9_3-mt"/>
    <property type="match status" value="1"/>
</dbReference>
<dbReference type="PANTHER" id="PTHR33990:SF1">
    <property type="entry name" value="PROTEIN YJDN"/>
    <property type="match status" value="1"/>
</dbReference>
<feature type="domain" description="PhnB-like" evidence="1">
    <location>
        <begin position="4"/>
        <end position="130"/>
    </location>
</feature>
<dbReference type="InterPro" id="IPR028973">
    <property type="entry name" value="PhnB-like"/>
</dbReference>
<name>A0A9X3ZHS5_9HYPH</name>
<evidence type="ECO:0000259" key="1">
    <source>
        <dbReference type="Pfam" id="PF06983"/>
    </source>
</evidence>
<dbReference type="EMBL" id="JAPJZI010000001">
    <property type="protein sequence ID" value="MDA5398936.1"/>
    <property type="molecule type" value="Genomic_DNA"/>
</dbReference>
<comment type="caution">
    <text evidence="2">The sequence shown here is derived from an EMBL/GenBank/DDBJ whole genome shotgun (WGS) entry which is preliminary data.</text>
</comment>
<proteinExistence type="predicted"/>
<sequence>MTPTPYLFFNGECAQAIAAYVAIFQAEILEQMPASDMPPDFPVPEDRKDWIMHARLRIGDGHIMASDNIAGDSQPMAGSSVLLSFPTAAEAKTVFDKLADGGTVDMPWAPTFWSAGFGTLTDRFGIRWMIGCDEQPGA</sequence>
<organism evidence="2 3">
    <name type="scientific">Hoeflea prorocentri</name>
    <dbReference type="NCBI Taxonomy" id="1922333"/>
    <lineage>
        <taxon>Bacteria</taxon>
        <taxon>Pseudomonadati</taxon>
        <taxon>Pseudomonadota</taxon>
        <taxon>Alphaproteobacteria</taxon>
        <taxon>Hyphomicrobiales</taxon>
        <taxon>Rhizobiaceae</taxon>
        <taxon>Hoeflea</taxon>
    </lineage>
</organism>
<dbReference type="Gene3D" id="3.10.180.10">
    <property type="entry name" value="2,3-Dihydroxybiphenyl 1,2-Dioxygenase, domain 1"/>
    <property type="match status" value="1"/>
</dbReference>
<dbReference type="RefSeq" id="WP_267990377.1">
    <property type="nucleotide sequence ID" value="NZ_JAPJZI010000001.1"/>
</dbReference>
<dbReference type="Proteomes" id="UP001151234">
    <property type="component" value="Unassembled WGS sequence"/>
</dbReference>